<feature type="domain" description="Molybdenum cofactor sulfurase middle" evidence="1">
    <location>
        <begin position="7"/>
        <end position="66"/>
    </location>
</feature>
<dbReference type="InterPro" id="IPR005303">
    <property type="entry name" value="MOCOS_middle"/>
</dbReference>
<gene>
    <name evidence="2" type="ORF">ACFQDO_01445</name>
</gene>
<reference evidence="3" key="1">
    <citation type="journal article" date="2019" name="Int. J. Syst. Evol. Microbiol.">
        <title>The Global Catalogue of Microorganisms (GCM) 10K type strain sequencing project: providing services to taxonomists for standard genome sequencing and annotation.</title>
        <authorList>
            <consortium name="The Broad Institute Genomics Platform"/>
            <consortium name="The Broad Institute Genome Sequencing Center for Infectious Disease"/>
            <person name="Wu L."/>
            <person name="Ma J."/>
        </authorList>
    </citation>
    <scope>NUCLEOTIDE SEQUENCE [LARGE SCALE GENOMIC DNA]</scope>
    <source>
        <strain evidence="3">KACC 14249</strain>
    </source>
</reference>
<protein>
    <submittedName>
        <fullName evidence="2">MOSC N-terminal beta barrel domain-containing protein</fullName>
    </submittedName>
</protein>
<dbReference type="RefSeq" id="WP_345716656.1">
    <property type="nucleotide sequence ID" value="NZ_BAABFP010000005.1"/>
</dbReference>
<dbReference type="Pfam" id="PF03476">
    <property type="entry name" value="MOSC_N"/>
    <property type="match status" value="1"/>
</dbReference>
<evidence type="ECO:0000313" key="3">
    <source>
        <dbReference type="Proteomes" id="UP001596189"/>
    </source>
</evidence>
<keyword evidence="3" id="KW-1185">Reference proteome</keyword>
<sequence>MSENSAVGRVVSLHSYPVKSMGAPDLDQVQVLATGLEHDRGWAVVGEDGAVVTARQVAGLREMRASAPSAPSGSPSLLLAGAGPLVGDGAAAALSAAIGQAVELRPAPTAGPGFNEVAPVHLVSRQAVERAAADEGTHLGDPACSVEQPRANVVVELDGDDLETAWVGREVSMGDVVLRISRQPKHCLGVYADVVRPGLLRVGDDVRLG</sequence>
<comment type="caution">
    <text evidence="2">The sequence shown here is derived from an EMBL/GenBank/DDBJ whole genome shotgun (WGS) entry which is preliminary data.</text>
</comment>
<dbReference type="InterPro" id="IPR011037">
    <property type="entry name" value="Pyrv_Knase-like_insert_dom_sf"/>
</dbReference>
<evidence type="ECO:0000313" key="2">
    <source>
        <dbReference type="EMBL" id="MFC6005779.1"/>
    </source>
</evidence>
<name>A0ABW1J9G9_9ACTN</name>
<evidence type="ECO:0000259" key="1">
    <source>
        <dbReference type="Pfam" id="PF03476"/>
    </source>
</evidence>
<proteinExistence type="predicted"/>
<dbReference type="Proteomes" id="UP001596189">
    <property type="component" value="Unassembled WGS sequence"/>
</dbReference>
<accession>A0ABW1J9G9</accession>
<dbReference type="SUPFAM" id="SSF50800">
    <property type="entry name" value="PK beta-barrel domain-like"/>
    <property type="match status" value="1"/>
</dbReference>
<organism evidence="2 3">
    <name type="scientific">Angustibacter luteus</name>
    <dbReference type="NCBI Taxonomy" id="658456"/>
    <lineage>
        <taxon>Bacteria</taxon>
        <taxon>Bacillati</taxon>
        <taxon>Actinomycetota</taxon>
        <taxon>Actinomycetes</taxon>
        <taxon>Kineosporiales</taxon>
        <taxon>Kineosporiaceae</taxon>
    </lineage>
</organism>
<dbReference type="EMBL" id="JBHSRD010000002">
    <property type="protein sequence ID" value="MFC6005779.1"/>
    <property type="molecule type" value="Genomic_DNA"/>
</dbReference>